<feature type="domain" description="Enoyl reductase (ER)" evidence="6">
    <location>
        <begin position="10"/>
        <end position="302"/>
    </location>
</feature>
<dbReference type="GO" id="GO:0016491">
    <property type="term" value="F:oxidoreductase activity"/>
    <property type="evidence" value="ECO:0007669"/>
    <property type="project" value="InterPro"/>
</dbReference>
<organism evidence="7 8">
    <name type="scientific">Solimonas fluminis</name>
    <dbReference type="NCBI Taxonomy" id="2086571"/>
    <lineage>
        <taxon>Bacteria</taxon>
        <taxon>Pseudomonadati</taxon>
        <taxon>Pseudomonadota</taxon>
        <taxon>Gammaproteobacteria</taxon>
        <taxon>Nevskiales</taxon>
        <taxon>Nevskiaceae</taxon>
        <taxon>Solimonas</taxon>
    </lineage>
</organism>
<dbReference type="InterPro" id="IPR013154">
    <property type="entry name" value="ADH-like_N"/>
</dbReference>
<keyword evidence="8" id="KW-1185">Reference proteome</keyword>
<dbReference type="EMBL" id="PSNW01000002">
    <property type="protein sequence ID" value="PPE75167.1"/>
    <property type="molecule type" value="Genomic_DNA"/>
</dbReference>
<dbReference type="InterPro" id="IPR020843">
    <property type="entry name" value="ER"/>
</dbReference>
<evidence type="ECO:0000313" key="7">
    <source>
        <dbReference type="EMBL" id="PPE75167.1"/>
    </source>
</evidence>
<keyword evidence="4" id="KW-0521">NADP</keyword>
<dbReference type="OrthoDB" id="9787435at2"/>
<evidence type="ECO:0000313" key="8">
    <source>
        <dbReference type="Proteomes" id="UP000238220"/>
    </source>
</evidence>
<dbReference type="Gene3D" id="3.40.50.720">
    <property type="entry name" value="NAD(P)-binding Rossmann-like Domain"/>
    <property type="match status" value="1"/>
</dbReference>
<dbReference type="Pfam" id="PF08240">
    <property type="entry name" value="ADH_N"/>
    <property type="match status" value="1"/>
</dbReference>
<dbReference type="Pfam" id="PF13602">
    <property type="entry name" value="ADH_zinc_N_2"/>
    <property type="match status" value="1"/>
</dbReference>
<dbReference type="SUPFAM" id="SSF51735">
    <property type="entry name" value="NAD(P)-binding Rossmann-fold domains"/>
    <property type="match status" value="1"/>
</dbReference>
<dbReference type="GO" id="GO:0005737">
    <property type="term" value="C:cytoplasm"/>
    <property type="evidence" value="ECO:0007669"/>
    <property type="project" value="UniProtKB-SubCell"/>
</dbReference>
<dbReference type="InterPro" id="IPR002364">
    <property type="entry name" value="Quin_OxRdtase/zeta-crystal_CS"/>
</dbReference>
<dbReference type="SMART" id="SM00829">
    <property type="entry name" value="PKS_ER"/>
    <property type="match status" value="1"/>
</dbReference>
<dbReference type="GO" id="GO:0008270">
    <property type="term" value="F:zinc ion binding"/>
    <property type="evidence" value="ECO:0007669"/>
    <property type="project" value="InterPro"/>
</dbReference>
<dbReference type="RefSeq" id="WP_104229393.1">
    <property type="nucleotide sequence ID" value="NZ_PSNW01000002.1"/>
</dbReference>
<sequence length="308" mass="32839">MRALLIEEYGGPEVLKIGRRPLPEPGPGELRVRVIAAGLQPVDAALRRGFFAQGGAFTSRLPVTPGNEFSGLVDRVGEGIGHFRHGEAVLGWTLLNACAEYVVVPAAQLLHKPSILSWDEAAALSASGQTAHTALEALALKRGETLLVHGAAGGVGSMAVQLARARGLRVIGTASTRNHDYLRVLGAEPVEYGAGLLERLRAMAPQGIDAALDAAGGQALYVSVELVRQRRRIVTLVDFIKAELFGVQAVRSQRSAARLAELLQLQAQGQLRVHVSGRYPLEDAAAAHREIETGHVRGKLVLRIGREP</sequence>
<dbReference type="InterPro" id="IPR011032">
    <property type="entry name" value="GroES-like_sf"/>
</dbReference>
<proteinExistence type="predicted"/>
<evidence type="ECO:0000256" key="4">
    <source>
        <dbReference type="ARBA" id="ARBA00022857"/>
    </source>
</evidence>
<gene>
    <name evidence="7" type="ORF">C3942_05695</name>
</gene>
<evidence type="ECO:0000256" key="1">
    <source>
        <dbReference type="ARBA" id="ARBA00004496"/>
    </source>
</evidence>
<comment type="subunit">
    <text evidence="2">Homotetramer.</text>
</comment>
<protein>
    <submittedName>
        <fullName evidence="7">Alcohol dehydrogenase</fullName>
    </submittedName>
</protein>
<comment type="caution">
    <text evidence="7">The sequence shown here is derived from an EMBL/GenBank/DDBJ whole genome shotgun (WGS) entry which is preliminary data.</text>
</comment>
<dbReference type="InterPro" id="IPR051603">
    <property type="entry name" value="Zinc-ADH_QOR/CCCR"/>
</dbReference>
<dbReference type="SUPFAM" id="SSF50129">
    <property type="entry name" value="GroES-like"/>
    <property type="match status" value="1"/>
</dbReference>
<dbReference type="PROSITE" id="PS01162">
    <property type="entry name" value="QOR_ZETA_CRYSTAL"/>
    <property type="match status" value="1"/>
</dbReference>
<dbReference type="InterPro" id="IPR036291">
    <property type="entry name" value="NAD(P)-bd_dom_sf"/>
</dbReference>
<evidence type="ECO:0000259" key="6">
    <source>
        <dbReference type="SMART" id="SM00829"/>
    </source>
</evidence>
<keyword evidence="5" id="KW-0694">RNA-binding</keyword>
<name>A0A2S5TJN5_9GAMM</name>
<reference evidence="7 8" key="1">
    <citation type="submission" date="2018-02" db="EMBL/GenBank/DDBJ databases">
        <title>Genome sequencing of Solimonas sp. HR-BB.</title>
        <authorList>
            <person name="Lee Y."/>
            <person name="Jeon C.O."/>
        </authorList>
    </citation>
    <scope>NUCLEOTIDE SEQUENCE [LARGE SCALE GENOMIC DNA]</scope>
    <source>
        <strain evidence="7 8">HR-BB</strain>
    </source>
</reference>
<keyword evidence="3" id="KW-0963">Cytoplasm</keyword>
<evidence type="ECO:0000256" key="5">
    <source>
        <dbReference type="ARBA" id="ARBA00022884"/>
    </source>
</evidence>
<evidence type="ECO:0000256" key="3">
    <source>
        <dbReference type="ARBA" id="ARBA00022490"/>
    </source>
</evidence>
<dbReference type="PANTHER" id="PTHR44154">
    <property type="entry name" value="QUINONE OXIDOREDUCTASE"/>
    <property type="match status" value="1"/>
</dbReference>
<dbReference type="Gene3D" id="3.90.180.10">
    <property type="entry name" value="Medium-chain alcohol dehydrogenases, catalytic domain"/>
    <property type="match status" value="1"/>
</dbReference>
<dbReference type="Proteomes" id="UP000238220">
    <property type="component" value="Unassembled WGS sequence"/>
</dbReference>
<dbReference type="AlphaFoldDB" id="A0A2S5TJN5"/>
<comment type="subcellular location">
    <subcellularLocation>
        <location evidence="1">Cytoplasm</location>
    </subcellularLocation>
</comment>
<evidence type="ECO:0000256" key="2">
    <source>
        <dbReference type="ARBA" id="ARBA00011881"/>
    </source>
</evidence>
<dbReference type="PANTHER" id="PTHR44154:SF1">
    <property type="entry name" value="QUINONE OXIDOREDUCTASE"/>
    <property type="match status" value="1"/>
</dbReference>
<accession>A0A2S5TJN5</accession>
<dbReference type="CDD" id="cd05289">
    <property type="entry name" value="MDR_like_2"/>
    <property type="match status" value="1"/>
</dbReference>
<dbReference type="GO" id="GO:0003723">
    <property type="term" value="F:RNA binding"/>
    <property type="evidence" value="ECO:0007669"/>
    <property type="project" value="UniProtKB-KW"/>
</dbReference>